<protein>
    <submittedName>
        <fullName evidence="4">Uncharacterized protein</fullName>
    </submittedName>
</protein>
<dbReference type="STRING" id="112090.W4GRJ5"/>
<dbReference type="SMART" id="SM00365">
    <property type="entry name" value="LRR_SD22"/>
    <property type="match status" value="9"/>
</dbReference>
<gene>
    <name evidence="4" type="ORF">H257_06071</name>
</gene>
<evidence type="ECO:0000256" key="2">
    <source>
        <dbReference type="ARBA" id="ARBA00022737"/>
    </source>
</evidence>
<accession>W4GRJ5</accession>
<feature type="region of interest" description="Disordered" evidence="3">
    <location>
        <begin position="1"/>
        <end position="35"/>
    </location>
</feature>
<dbReference type="EMBL" id="KI913124">
    <property type="protein sequence ID" value="ETV81614.1"/>
    <property type="molecule type" value="Genomic_DNA"/>
</dbReference>
<proteinExistence type="predicted"/>
<dbReference type="GO" id="GO:0005737">
    <property type="term" value="C:cytoplasm"/>
    <property type="evidence" value="ECO:0007669"/>
    <property type="project" value="TreeGrafter"/>
</dbReference>
<dbReference type="InterPro" id="IPR003591">
    <property type="entry name" value="Leu-rich_rpt_typical-subtyp"/>
</dbReference>
<evidence type="ECO:0000256" key="3">
    <source>
        <dbReference type="SAM" id="MobiDB-lite"/>
    </source>
</evidence>
<dbReference type="SMART" id="SM00364">
    <property type="entry name" value="LRR_BAC"/>
    <property type="match status" value="8"/>
</dbReference>
<dbReference type="PRINTS" id="PR00019">
    <property type="entry name" value="LEURICHRPT"/>
</dbReference>
<dbReference type="AlphaFoldDB" id="W4GRJ5"/>
<dbReference type="InterPro" id="IPR001611">
    <property type="entry name" value="Leu-rich_rpt"/>
</dbReference>
<organism evidence="4">
    <name type="scientific">Aphanomyces astaci</name>
    <name type="common">Crayfish plague agent</name>
    <dbReference type="NCBI Taxonomy" id="112090"/>
    <lineage>
        <taxon>Eukaryota</taxon>
        <taxon>Sar</taxon>
        <taxon>Stramenopiles</taxon>
        <taxon>Oomycota</taxon>
        <taxon>Saprolegniomycetes</taxon>
        <taxon>Saprolegniales</taxon>
        <taxon>Verrucalvaceae</taxon>
        <taxon>Aphanomyces</taxon>
    </lineage>
</organism>
<dbReference type="PANTHER" id="PTHR48051">
    <property type="match status" value="1"/>
</dbReference>
<feature type="region of interest" description="Disordered" evidence="3">
    <location>
        <begin position="666"/>
        <end position="690"/>
    </location>
</feature>
<keyword evidence="2" id="KW-0677">Repeat</keyword>
<dbReference type="Gene3D" id="3.80.10.10">
    <property type="entry name" value="Ribonuclease Inhibitor"/>
    <property type="match status" value="4"/>
</dbReference>
<dbReference type="OrthoDB" id="660555at2759"/>
<dbReference type="InterPro" id="IPR050216">
    <property type="entry name" value="LRR_domain-containing"/>
</dbReference>
<dbReference type="RefSeq" id="XP_009829472.1">
    <property type="nucleotide sequence ID" value="XM_009831170.1"/>
</dbReference>
<evidence type="ECO:0000256" key="1">
    <source>
        <dbReference type="ARBA" id="ARBA00022614"/>
    </source>
</evidence>
<feature type="compositionally biased region" description="Pro residues" evidence="3">
    <location>
        <begin position="675"/>
        <end position="685"/>
    </location>
</feature>
<dbReference type="Pfam" id="PF13855">
    <property type="entry name" value="LRR_8"/>
    <property type="match status" value="4"/>
</dbReference>
<dbReference type="VEuPathDB" id="FungiDB:H257_06071"/>
<name>W4GRJ5_APHAT</name>
<dbReference type="SMART" id="SM00369">
    <property type="entry name" value="LRR_TYP"/>
    <property type="match status" value="14"/>
</dbReference>
<evidence type="ECO:0000313" key="4">
    <source>
        <dbReference type="EMBL" id="ETV81614.1"/>
    </source>
</evidence>
<dbReference type="InterPro" id="IPR032675">
    <property type="entry name" value="LRR_dom_sf"/>
</dbReference>
<dbReference type="FunFam" id="3.80.10.10:FF:000383">
    <property type="entry name" value="Leucine-rich repeat receptor protein kinase EMS1"/>
    <property type="match status" value="1"/>
</dbReference>
<dbReference type="PANTHER" id="PTHR48051:SF54">
    <property type="entry name" value="LEUCINE-RICH REPEAT-CONTAINING PROTEIN"/>
    <property type="match status" value="1"/>
</dbReference>
<keyword evidence="1" id="KW-0433">Leucine-rich repeat</keyword>
<sequence length="751" mass="82425">MRTSLAEHKRAFRKTANASSSSEIRESASSKAPYRQARKSGVLTLPAKGLTTFPDEALHLMDFLQPDEKGWECVDLIKVDLSHNDIAAIPPDIQGLSGLLSFKMCQNKLVDVPVELFSLTSLAYLDLSNNCLGGAFPDPLGRLNNLKELVLSGNKLTSVPASIGDLSKLEVLRLEDNLLVGFPDTIGGLQKLQTLTAQNNEIEGIPPSFKDLRHIATLDLSKNKLTSLIGCLKHNERLKFLDLRQNRLATFPELPFECTLDTLFLGFNSLTSINGASLVRAKDHLTVLDLRDNKLPLLPDDVCQLHRLKTLDVSNNDLSDLPPGLGYLTHLHHILTDGNSMRAIRRTVLTSGCEPLKKYLRTRGKPPSGVNALDEEFDEFNKEPTATDVEVGYLLRDASASGTLDLSDKKFSKVPLEFWPRDSMVDKLQVLDLAKNGLALIPFDIGLCVNLHTLVLDDNLLETLPSSIASLGLLHTLRLRKNNLAEAAFDHVLSQGTPLSCRVKELDVRNNALRFVPSGVVHLTSLQTLLLSYNAIAQLENIDWSRLQSLYVLSISDNKLVSLGNLYQSPNLTSLSVENNNLNQIPGEFGLMKLKTLAMNGNPQRTVRLATINKGIDEVLLFLRNKLTPSEIEAFSNKPTQLSPASPMEVEAKVPLVKTSTRPVVGATSFTSRPPVAPTGAPPLPSQQRESAVDEVVATTITASSVDLRIATLSEQLEDHGLSAAKRYALKKDLAKARAEKIRESRSKTTN</sequence>
<reference evidence="4" key="1">
    <citation type="submission" date="2013-12" db="EMBL/GenBank/DDBJ databases">
        <title>The Genome Sequence of Aphanomyces astaci APO3.</title>
        <authorList>
            <consortium name="The Broad Institute Genomics Platform"/>
            <person name="Russ C."/>
            <person name="Tyler B."/>
            <person name="van West P."/>
            <person name="Dieguez-Uribeondo J."/>
            <person name="Young S.K."/>
            <person name="Zeng Q."/>
            <person name="Gargeya S."/>
            <person name="Fitzgerald M."/>
            <person name="Abouelleil A."/>
            <person name="Alvarado L."/>
            <person name="Chapman S.B."/>
            <person name="Gainer-Dewar J."/>
            <person name="Goldberg J."/>
            <person name="Griggs A."/>
            <person name="Gujja S."/>
            <person name="Hansen M."/>
            <person name="Howarth C."/>
            <person name="Imamovic A."/>
            <person name="Ireland A."/>
            <person name="Larimer J."/>
            <person name="McCowan C."/>
            <person name="Murphy C."/>
            <person name="Pearson M."/>
            <person name="Poon T.W."/>
            <person name="Priest M."/>
            <person name="Roberts A."/>
            <person name="Saif S."/>
            <person name="Shea T."/>
            <person name="Sykes S."/>
            <person name="Wortman J."/>
            <person name="Nusbaum C."/>
            <person name="Birren B."/>
        </authorList>
    </citation>
    <scope>NUCLEOTIDE SEQUENCE [LARGE SCALE GENOMIC DNA]</scope>
    <source>
        <strain evidence="4">APO3</strain>
    </source>
</reference>
<dbReference type="SUPFAM" id="SSF52058">
    <property type="entry name" value="L domain-like"/>
    <property type="match status" value="2"/>
</dbReference>
<dbReference type="PROSITE" id="PS51450">
    <property type="entry name" value="LRR"/>
    <property type="match status" value="5"/>
</dbReference>
<dbReference type="FunFam" id="3.80.10.10:FF:000116">
    <property type="entry name" value="Leucine-rich repeat-containing protein 40"/>
    <property type="match status" value="1"/>
</dbReference>
<dbReference type="GeneID" id="20808067"/>